<sequence length="212" mass="24834">MPPGFAPFSHLSQELIDEIIDALIDPQETERKISQFCACALVCHAFRHRAQKHVFYSMMPVHSRGNATCRKRVDDFHRILQENPRIASYVRRLDLNMDDTNGWLFDDPLFREIMELVTKTWTVEMKVALSAFGWSDAFQFTNNRTLETQFIKPFVTPFITFLDLNFMRNVPVSLLAHCPYLVELKLIRVYWSAIRHHVGYSRTVILVIWALT</sequence>
<dbReference type="EMBL" id="KL142382">
    <property type="protein sequence ID" value="KDR74710.1"/>
    <property type="molecule type" value="Genomic_DNA"/>
</dbReference>
<gene>
    <name evidence="1" type="ORF">GALMADRAFT_560883</name>
</gene>
<dbReference type="AlphaFoldDB" id="A0A067SUT7"/>
<keyword evidence="2" id="KW-1185">Reference proteome</keyword>
<evidence type="ECO:0000313" key="1">
    <source>
        <dbReference type="EMBL" id="KDR74710.1"/>
    </source>
</evidence>
<accession>A0A067SUT7</accession>
<evidence type="ECO:0008006" key="3">
    <source>
        <dbReference type="Google" id="ProtNLM"/>
    </source>
</evidence>
<evidence type="ECO:0000313" key="2">
    <source>
        <dbReference type="Proteomes" id="UP000027222"/>
    </source>
</evidence>
<dbReference type="OrthoDB" id="2863836at2759"/>
<reference evidence="2" key="1">
    <citation type="journal article" date="2014" name="Proc. Natl. Acad. Sci. U.S.A.">
        <title>Extensive sampling of basidiomycete genomes demonstrates inadequacy of the white-rot/brown-rot paradigm for wood decay fungi.</title>
        <authorList>
            <person name="Riley R."/>
            <person name="Salamov A.A."/>
            <person name="Brown D.W."/>
            <person name="Nagy L.G."/>
            <person name="Floudas D."/>
            <person name="Held B.W."/>
            <person name="Levasseur A."/>
            <person name="Lombard V."/>
            <person name="Morin E."/>
            <person name="Otillar R."/>
            <person name="Lindquist E.A."/>
            <person name="Sun H."/>
            <person name="LaButti K.M."/>
            <person name="Schmutz J."/>
            <person name="Jabbour D."/>
            <person name="Luo H."/>
            <person name="Baker S.E."/>
            <person name="Pisabarro A.G."/>
            <person name="Walton J.D."/>
            <person name="Blanchette R.A."/>
            <person name="Henrissat B."/>
            <person name="Martin F."/>
            <person name="Cullen D."/>
            <person name="Hibbett D.S."/>
            <person name="Grigoriev I.V."/>
        </authorList>
    </citation>
    <scope>NUCLEOTIDE SEQUENCE [LARGE SCALE GENOMIC DNA]</scope>
    <source>
        <strain evidence="2">CBS 339.88</strain>
    </source>
</reference>
<protein>
    <recommendedName>
        <fullName evidence="3">F-box domain-containing protein</fullName>
    </recommendedName>
</protein>
<dbReference type="Proteomes" id="UP000027222">
    <property type="component" value="Unassembled WGS sequence"/>
</dbReference>
<dbReference type="HOGENOM" id="CLU_1299799_0_0_1"/>
<name>A0A067SUT7_GALM3</name>
<organism evidence="1 2">
    <name type="scientific">Galerina marginata (strain CBS 339.88)</name>
    <dbReference type="NCBI Taxonomy" id="685588"/>
    <lineage>
        <taxon>Eukaryota</taxon>
        <taxon>Fungi</taxon>
        <taxon>Dikarya</taxon>
        <taxon>Basidiomycota</taxon>
        <taxon>Agaricomycotina</taxon>
        <taxon>Agaricomycetes</taxon>
        <taxon>Agaricomycetidae</taxon>
        <taxon>Agaricales</taxon>
        <taxon>Agaricineae</taxon>
        <taxon>Strophariaceae</taxon>
        <taxon>Galerina</taxon>
    </lineage>
</organism>
<proteinExistence type="predicted"/>